<accession>A0ABW5LRA8</accession>
<evidence type="ECO:0000256" key="3">
    <source>
        <dbReference type="ARBA" id="ARBA00023163"/>
    </source>
</evidence>
<keyword evidence="3" id="KW-0804">Transcription</keyword>
<dbReference type="PANTHER" id="PTHR24567:SF26">
    <property type="entry name" value="REGULATORY PROTEIN YEIL"/>
    <property type="match status" value="1"/>
</dbReference>
<dbReference type="InterPro" id="IPR012318">
    <property type="entry name" value="HTH_CRP"/>
</dbReference>
<evidence type="ECO:0000256" key="1">
    <source>
        <dbReference type="ARBA" id="ARBA00023015"/>
    </source>
</evidence>
<dbReference type="InterPro" id="IPR050397">
    <property type="entry name" value="Env_Response_Regulators"/>
</dbReference>
<dbReference type="InterPro" id="IPR036388">
    <property type="entry name" value="WH-like_DNA-bd_sf"/>
</dbReference>
<keyword evidence="1" id="KW-0805">Transcription regulation</keyword>
<organism evidence="5 6">
    <name type="scientific">Pseudotenacibaculum haliotis</name>
    <dbReference type="NCBI Taxonomy" id="1862138"/>
    <lineage>
        <taxon>Bacteria</taxon>
        <taxon>Pseudomonadati</taxon>
        <taxon>Bacteroidota</taxon>
        <taxon>Flavobacteriia</taxon>
        <taxon>Flavobacteriales</taxon>
        <taxon>Flavobacteriaceae</taxon>
        <taxon>Pseudotenacibaculum</taxon>
    </lineage>
</organism>
<dbReference type="Proteomes" id="UP001597508">
    <property type="component" value="Unassembled WGS sequence"/>
</dbReference>
<dbReference type="SUPFAM" id="SSF51206">
    <property type="entry name" value="cAMP-binding domain-like"/>
    <property type="match status" value="1"/>
</dbReference>
<keyword evidence="6" id="KW-1185">Reference proteome</keyword>
<dbReference type="PANTHER" id="PTHR24567">
    <property type="entry name" value="CRP FAMILY TRANSCRIPTIONAL REGULATORY PROTEIN"/>
    <property type="match status" value="1"/>
</dbReference>
<dbReference type="InterPro" id="IPR018490">
    <property type="entry name" value="cNMP-bd_dom_sf"/>
</dbReference>
<comment type="caution">
    <text evidence="5">The sequence shown here is derived from an EMBL/GenBank/DDBJ whole genome shotgun (WGS) entry which is preliminary data.</text>
</comment>
<reference evidence="6" key="1">
    <citation type="journal article" date="2019" name="Int. J. Syst. Evol. Microbiol.">
        <title>The Global Catalogue of Microorganisms (GCM) 10K type strain sequencing project: providing services to taxonomists for standard genome sequencing and annotation.</title>
        <authorList>
            <consortium name="The Broad Institute Genomics Platform"/>
            <consortium name="The Broad Institute Genome Sequencing Center for Infectious Disease"/>
            <person name="Wu L."/>
            <person name="Ma J."/>
        </authorList>
    </citation>
    <scope>NUCLEOTIDE SEQUENCE [LARGE SCALE GENOMIC DNA]</scope>
    <source>
        <strain evidence="6">KCTC 52127</strain>
    </source>
</reference>
<dbReference type="InterPro" id="IPR000595">
    <property type="entry name" value="cNMP-bd_dom"/>
</dbReference>
<evidence type="ECO:0000256" key="2">
    <source>
        <dbReference type="ARBA" id="ARBA00023125"/>
    </source>
</evidence>
<dbReference type="PROSITE" id="PS50042">
    <property type="entry name" value="CNMP_BINDING_3"/>
    <property type="match status" value="1"/>
</dbReference>
<dbReference type="InterPro" id="IPR036390">
    <property type="entry name" value="WH_DNA-bd_sf"/>
</dbReference>
<evidence type="ECO:0000313" key="5">
    <source>
        <dbReference type="EMBL" id="MFD2566666.1"/>
    </source>
</evidence>
<sequence length="210" mass="24357">MYKQLETYYGYLFEPILLKEISEVAIEKHIEEGDEIIGIGSYIKYIPLILDGAIKVLRNDSQGDDLLLYFLEKGDTCAMTMACCMGRKKSEIKAVAETPCSLLLIPVEYMMRWMSKYPTWQQFILQSYQDRMSEMLEAIDTLAFSNLDSRLLKYLKDKAMVNRNEEIQVTHSEIANDLHTSRVVVSRLLKSLELKEEIKLNRNQITVLNL</sequence>
<protein>
    <submittedName>
        <fullName evidence="5">Crp/Fnr family transcriptional regulator</fullName>
    </submittedName>
</protein>
<feature type="domain" description="Cyclic nucleotide-binding" evidence="4">
    <location>
        <begin position="13"/>
        <end position="131"/>
    </location>
</feature>
<evidence type="ECO:0000259" key="4">
    <source>
        <dbReference type="PROSITE" id="PS50042"/>
    </source>
</evidence>
<dbReference type="RefSeq" id="WP_379665371.1">
    <property type="nucleotide sequence ID" value="NZ_JBHULH010000001.1"/>
</dbReference>
<proteinExistence type="predicted"/>
<evidence type="ECO:0000313" key="6">
    <source>
        <dbReference type="Proteomes" id="UP001597508"/>
    </source>
</evidence>
<dbReference type="Gene3D" id="2.60.120.10">
    <property type="entry name" value="Jelly Rolls"/>
    <property type="match status" value="1"/>
</dbReference>
<dbReference type="CDD" id="cd00038">
    <property type="entry name" value="CAP_ED"/>
    <property type="match status" value="1"/>
</dbReference>
<keyword evidence="2" id="KW-0238">DNA-binding</keyword>
<dbReference type="Gene3D" id="1.10.10.10">
    <property type="entry name" value="Winged helix-like DNA-binding domain superfamily/Winged helix DNA-binding domain"/>
    <property type="match status" value="1"/>
</dbReference>
<dbReference type="Pfam" id="PF13545">
    <property type="entry name" value="HTH_Crp_2"/>
    <property type="match status" value="1"/>
</dbReference>
<name>A0ABW5LRA8_9FLAO</name>
<dbReference type="InterPro" id="IPR014710">
    <property type="entry name" value="RmlC-like_jellyroll"/>
</dbReference>
<dbReference type="SUPFAM" id="SSF46785">
    <property type="entry name" value="Winged helix' DNA-binding domain"/>
    <property type="match status" value="1"/>
</dbReference>
<gene>
    <name evidence="5" type="ORF">ACFSRZ_04735</name>
</gene>
<dbReference type="Pfam" id="PF00027">
    <property type="entry name" value="cNMP_binding"/>
    <property type="match status" value="1"/>
</dbReference>
<dbReference type="EMBL" id="JBHULH010000001">
    <property type="protein sequence ID" value="MFD2566666.1"/>
    <property type="molecule type" value="Genomic_DNA"/>
</dbReference>